<dbReference type="Proteomes" id="UP001157502">
    <property type="component" value="Chromosome 15"/>
</dbReference>
<gene>
    <name evidence="1" type="ORF">DPEC_G00183690</name>
</gene>
<dbReference type="EMBL" id="CM055742">
    <property type="protein sequence ID" value="KAJ8000761.1"/>
    <property type="molecule type" value="Genomic_DNA"/>
</dbReference>
<keyword evidence="2" id="KW-1185">Reference proteome</keyword>
<proteinExistence type="predicted"/>
<name>A0ACC2GAY6_DALPE</name>
<comment type="caution">
    <text evidence="1">The sequence shown here is derived from an EMBL/GenBank/DDBJ whole genome shotgun (WGS) entry which is preliminary data.</text>
</comment>
<sequence length="101" mass="11680">MEPENDWSSRKEGEDTREVVIGILTRVVPMSVDRLRETVDTVHRVGRKGNAATSNNTPIIIQFGMRTVRDDVWKRSRDASMHRDALTLQGRFLQRRPRGSY</sequence>
<evidence type="ECO:0000313" key="1">
    <source>
        <dbReference type="EMBL" id="KAJ8000761.1"/>
    </source>
</evidence>
<evidence type="ECO:0000313" key="2">
    <source>
        <dbReference type="Proteomes" id="UP001157502"/>
    </source>
</evidence>
<protein>
    <submittedName>
        <fullName evidence="1">Uncharacterized protein</fullName>
    </submittedName>
</protein>
<organism evidence="1 2">
    <name type="scientific">Dallia pectoralis</name>
    <name type="common">Alaska blackfish</name>
    <dbReference type="NCBI Taxonomy" id="75939"/>
    <lineage>
        <taxon>Eukaryota</taxon>
        <taxon>Metazoa</taxon>
        <taxon>Chordata</taxon>
        <taxon>Craniata</taxon>
        <taxon>Vertebrata</taxon>
        <taxon>Euteleostomi</taxon>
        <taxon>Actinopterygii</taxon>
        <taxon>Neopterygii</taxon>
        <taxon>Teleostei</taxon>
        <taxon>Protacanthopterygii</taxon>
        <taxon>Esociformes</taxon>
        <taxon>Umbridae</taxon>
        <taxon>Dallia</taxon>
    </lineage>
</organism>
<reference evidence="1" key="1">
    <citation type="submission" date="2021-05" db="EMBL/GenBank/DDBJ databases">
        <authorList>
            <person name="Pan Q."/>
            <person name="Jouanno E."/>
            <person name="Zahm M."/>
            <person name="Klopp C."/>
            <person name="Cabau C."/>
            <person name="Louis A."/>
            <person name="Berthelot C."/>
            <person name="Parey E."/>
            <person name="Roest Crollius H."/>
            <person name="Montfort J."/>
            <person name="Robinson-Rechavi M."/>
            <person name="Bouchez O."/>
            <person name="Lampietro C."/>
            <person name="Lopez Roques C."/>
            <person name="Donnadieu C."/>
            <person name="Postlethwait J."/>
            <person name="Bobe J."/>
            <person name="Dillon D."/>
            <person name="Chandos A."/>
            <person name="von Hippel F."/>
            <person name="Guiguen Y."/>
        </authorList>
    </citation>
    <scope>NUCLEOTIDE SEQUENCE</scope>
    <source>
        <strain evidence="1">YG-Jan2019</strain>
    </source>
</reference>
<accession>A0ACC2GAY6</accession>